<dbReference type="CDD" id="cd04369">
    <property type="entry name" value="Bromodomain"/>
    <property type="match status" value="1"/>
</dbReference>
<dbReference type="GO" id="GO:0008270">
    <property type="term" value="F:zinc ion binding"/>
    <property type="evidence" value="ECO:0007669"/>
    <property type="project" value="UniProtKB-KW"/>
</dbReference>
<feature type="region of interest" description="Disordered" evidence="8">
    <location>
        <begin position="340"/>
        <end position="373"/>
    </location>
</feature>
<dbReference type="OMA" id="CMENPQT"/>
<dbReference type="Gene3D" id="1.20.920.10">
    <property type="entry name" value="Bromodomain-like"/>
    <property type="match status" value="1"/>
</dbReference>
<dbReference type="GO" id="GO:0000981">
    <property type="term" value="F:DNA-binding transcription factor activity, RNA polymerase II-specific"/>
    <property type="evidence" value="ECO:0007669"/>
    <property type="project" value="TreeGrafter"/>
</dbReference>
<proteinExistence type="predicted"/>
<sequence>MDFPGDEELLRFFHYSKAEMSCMENPHTFIRQLRDYDLIPEHSYKKVNRTKSKEALKKGLYEILDWLERERPRSIKMFWRCVLKETIVNQYPTLKALRNSLQDGSFQLDTHLFNCKPQEETPVSERKEPPENENIERRQEISVSKKKKNKNNHLCSDEEQPSQSSPSPQKSPFNGNRQEETDVGERKEPSEDENIVSRQEMPVPKQKKKRKINNQCSGEKEPSQLTSAPKKKKILFSSPVKGDKNDIWTWAIYKSGLPVTCGNSKGTLNQERFRKGQPCIWVNSEWLTPHEFERLGGKSSNRNWKRSIQCMDKPLEKLLKRGHLQCDRFRRRAKKLVFTSDDDSNTDSNHDYESDKDSEVDPKEMPSSSQATNRDKSVFNVTCGAVAGKLYRQRFASGTCGLSIRTDTCWRTPADFAKEALGSQNASWKKDILWEGKSLGVVTQENLLRIHPLLCQCKLCKPSDSDLEEQKNDDECFVCKSEGKLVVCDRCPRSFHATCHLPYIDDNILSYNREWICTFCVFSAAREWRYSDELESDSFLSKQISKHLMECQYLLLFLLSADDEQFFATNPCGSLKDYAAVVQTPMWLHKIAEKLDKNHYRYVAEFVSDIQLISSNCALYYKTNPHFLSMGSRLKTLFDEELKNAF</sequence>
<feature type="domain" description="SAND" evidence="11">
    <location>
        <begin position="247"/>
        <end position="325"/>
    </location>
</feature>
<keyword evidence="4" id="KW-0862">Zinc</keyword>
<evidence type="ECO:0000256" key="5">
    <source>
        <dbReference type="ARBA" id="ARBA00023117"/>
    </source>
</evidence>
<keyword evidence="13" id="KW-1185">Reference proteome</keyword>
<feature type="region of interest" description="Disordered" evidence="8">
    <location>
        <begin position="114"/>
        <end position="232"/>
    </location>
</feature>
<evidence type="ECO:0000259" key="11">
    <source>
        <dbReference type="PROSITE" id="PS50864"/>
    </source>
</evidence>
<dbReference type="Gene3D" id="3.10.390.10">
    <property type="entry name" value="SAND domain-like"/>
    <property type="match status" value="2"/>
</dbReference>
<dbReference type="SUPFAM" id="SSF47370">
    <property type="entry name" value="Bromodomain"/>
    <property type="match status" value="1"/>
</dbReference>
<dbReference type="SUPFAM" id="SSF63763">
    <property type="entry name" value="SAND domain-like"/>
    <property type="match status" value="2"/>
</dbReference>
<evidence type="ECO:0000256" key="2">
    <source>
        <dbReference type="ARBA" id="ARBA00022723"/>
    </source>
</evidence>
<dbReference type="CDD" id="cd15541">
    <property type="entry name" value="PHD_TIF1_like"/>
    <property type="match status" value="1"/>
</dbReference>
<keyword evidence="3 7" id="KW-0863">Zinc-finger</keyword>
<organism evidence="12 13">
    <name type="scientific">Hippocampus comes</name>
    <name type="common">Tiger tail seahorse</name>
    <dbReference type="NCBI Taxonomy" id="109280"/>
    <lineage>
        <taxon>Eukaryota</taxon>
        <taxon>Metazoa</taxon>
        <taxon>Chordata</taxon>
        <taxon>Craniata</taxon>
        <taxon>Vertebrata</taxon>
        <taxon>Euteleostomi</taxon>
        <taxon>Actinopterygii</taxon>
        <taxon>Neopterygii</taxon>
        <taxon>Teleostei</taxon>
        <taxon>Neoteleostei</taxon>
        <taxon>Acanthomorphata</taxon>
        <taxon>Syngnathiaria</taxon>
        <taxon>Syngnathiformes</taxon>
        <taxon>Syngnathoidei</taxon>
        <taxon>Syngnathidae</taxon>
        <taxon>Hippocampus</taxon>
    </lineage>
</organism>
<accession>A0A3Q2YRC0</accession>
<dbReference type="GO" id="GO:0005634">
    <property type="term" value="C:nucleus"/>
    <property type="evidence" value="ECO:0007669"/>
    <property type="project" value="InterPro"/>
</dbReference>
<evidence type="ECO:0000313" key="12">
    <source>
        <dbReference type="Ensembl" id="ENSHCOP00000020408.1"/>
    </source>
</evidence>
<dbReference type="STRING" id="109280.ENSHCOP00000020408"/>
<dbReference type="SMART" id="SM00297">
    <property type="entry name" value="BROMO"/>
    <property type="match status" value="1"/>
</dbReference>
<dbReference type="Gene3D" id="3.30.40.10">
    <property type="entry name" value="Zinc/RING finger domain, C3HC4 (zinc finger)"/>
    <property type="match status" value="1"/>
</dbReference>
<evidence type="ECO:0000313" key="13">
    <source>
        <dbReference type="Proteomes" id="UP000264820"/>
    </source>
</evidence>
<feature type="domain" description="Bromo" evidence="9">
    <location>
        <begin position="575"/>
        <end position="628"/>
    </location>
</feature>
<dbReference type="PANTHER" id="PTHR46386:SF1">
    <property type="entry name" value="NUCLEAR BODY PROTEIN SP140-LIKE PROTEIN"/>
    <property type="match status" value="1"/>
</dbReference>
<dbReference type="Pfam" id="PF00439">
    <property type="entry name" value="Bromodomain"/>
    <property type="match status" value="1"/>
</dbReference>
<dbReference type="Ensembl" id="ENSHCOT00000006248.1">
    <property type="protein sequence ID" value="ENSHCOP00000020408.1"/>
    <property type="gene ID" value="ENSHCOG00000006461.1"/>
</dbReference>
<dbReference type="AlphaFoldDB" id="A0A3Q2YRC0"/>
<dbReference type="SMART" id="SM00249">
    <property type="entry name" value="PHD"/>
    <property type="match status" value="1"/>
</dbReference>
<protein>
    <submittedName>
        <fullName evidence="12">SP110 nuclear antigen, tandem duplicate 1</fullName>
    </submittedName>
</protein>
<dbReference type="PROSITE" id="PS50014">
    <property type="entry name" value="BROMODOMAIN_2"/>
    <property type="match status" value="1"/>
</dbReference>
<reference evidence="12" key="1">
    <citation type="submission" date="2025-08" db="UniProtKB">
        <authorList>
            <consortium name="Ensembl"/>
        </authorList>
    </citation>
    <scope>IDENTIFICATION</scope>
</reference>
<evidence type="ECO:0000259" key="10">
    <source>
        <dbReference type="PROSITE" id="PS50016"/>
    </source>
</evidence>
<feature type="compositionally biased region" description="Polar residues" evidence="8">
    <location>
        <begin position="213"/>
        <end position="227"/>
    </location>
</feature>
<feature type="compositionally biased region" description="Low complexity" evidence="8">
    <location>
        <begin position="161"/>
        <end position="172"/>
    </location>
</feature>
<dbReference type="InterPro" id="IPR001487">
    <property type="entry name" value="Bromodomain"/>
</dbReference>
<evidence type="ECO:0000256" key="7">
    <source>
        <dbReference type="PROSITE-ProRule" id="PRU00146"/>
    </source>
</evidence>
<evidence type="ECO:0000256" key="3">
    <source>
        <dbReference type="ARBA" id="ARBA00022771"/>
    </source>
</evidence>
<keyword evidence="5 6" id="KW-0103">Bromodomain</keyword>
<dbReference type="InterPro" id="IPR001965">
    <property type="entry name" value="Znf_PHD"/>
</dbReference>
<dbReference type="Proteomes" id="UP000264820">
    <property type="component" value="Unplaced"/>
</dbReference>
<reference evidence="12" key="2">
    <citation type="submission" date="2025-09" db="UniProtKB">
        <authorList>
            <consortium name="Ensembl"/>
        </authorList>
    </citation>
    <scope>IDENTIFICATION</scope>
</reference>
<dbReference type="InterPro" id="IPR010919">
    <property type="entry name" value="SAND-like_dom_sf"/>
</dbReference>
<dbReference type="Pfam" id="PF00628">
    <property type="entry name" value="PHD"/>
    <property type="match status" value="1"/>
</dbReference>
<dbReference type="SUPFAM" id="SSF57903">
    <property type="entry name" value="FYVE/PHD zinc finger"/>
    <property type="match status" value="1"/>
</dbReference>
<dbReference type="GO" id="GO:0003677">
    <property type="term" value="F:DNA binding"/>
    <property type="evidence" value="ECO:0007669"/>
    <property type="project" value="InterPro"/>
</dbReference>
<evidence type="ECO:0000256" key="8">
    <source>
        <dbReference type="SAM" id="MobiDB-lite"/>
    </source>
</evidence>
<dbReference type="InterPro" id="IPR019787">
    <property type="entry name" value="Znf_PHD-finger"/>
</dbReference>
<feature type="compositionally biased region" description="Basic and acidic residues" evidence="8">
    <location>
        <begin position="177"/>
        <end position="189"/>
    </location>
</feature>
<keyword evidence="2" id="KW-0479">Metal-binding</keyword>
<dbReference type="Pfam" id="PF01342">
    <property type="entry name" value="SAND"/>
    <property type="match status" value="2"/>
</dbReference>
<keyword evidence="1" id="KW-0597">Phosphoprotein</keyword>
<evidence type="ECO:0000256" key="6">
    <source>
        <dbReference type="PROSITE-ProRule" id="PRU00035"/>
    </source>
</evidence>
<evidence type="ECO:0000259" key="9">
    <source>
        <dbReference type="PROSITE" id="PS50014"/>
    </source>
</evidence>
<dbReference type="PRINTS" id="PR00503">
    <property type="entry name" value="BROMODOMAIN"/>
</dbReference>
<feature type="domain" description="PHD-type" evidence="10">
    <location>
        <begin position="473"/>
        <end position="523"/>
    </location>
</feature>
<feature type="compositionally biased region" description="Basic and acidic residues" evidence="8">
    <location>
        <begin position="348"/>
        <end position="364"/>
    </location>
</feature>
<dbReference type="InterPro" id="IPR036427">
    <property type="entry name" value="Bromodomain-like_sf"/>
</dbReference>
<dbReference type="InterPro" id="IPR043563">
    <property type="entry name" value="Sp110/Sp140/Sp140L-like"/>
</dbReference>
<evidence type="ECO:0000256" key="4">
    <source>
        <dbReference type="ARBA" id="ARBA00022833"/>
    </source>
</evidence>
<dbReference type="PROSITE" id="PS50016">
    <property type="entry name" value="ZF_PHD_2"/>
    <property type="match status" value="1"/>
</dbReference>
<dbReference type="InterPro" id="IPR013083">
    <property type="entry name" value="Znf_RING/FYVE/PHD"/>
</dbReference>
<feature type="compositionally biased region" description="Basic and acidic residues" evidence="8">
    <location>
        <begin position="117"/>
        <end position="140"/>
    </location>
</feature>
<feature type="domain" description="SAND" evidence="11">
    <location>
        <begin position="369"/>
        <end position="449"/>
    </location>
</feature>
<evidence type="ECO:0000256" key="1">
    <source>
        <dbReference type="ARBA" id="ARBA00022553"/>
    </source>
</evidence>
<dbReference type="InterPro" id="IPR004865">
    <property type="entry name" value="HSR_dom"/>
</dbReference>
<dbReference type="InterPro" id="IPR000770">
    <property type="entry name" value="SAND_dom"/>
</dbReference>
<dbReference type="PANTHER" id="PTHR46386">
    <property type="entry name" value="NUCLEAR BODY PROTEIN SP140"/>
    <property type="match status" value="1"/>
</dbReference>
<dbReference type="InterPro" id="IPR011011">
    <property type="entry name" value="Znf_FYVE_PHD"/>
</dbReference>
<dbReference type="GeneTree" id="ENSGT00940000166738"/>
<dbReference type="PROSITE" id="PS50864">
    <property type="entry name" value="SAND"/>
    <property type="match status" value="2"/>
</dbReference>
<dbReference type="SMART" id="SM00258">
    <property type="entry name" value="SAND"/>
    <property type="match status" value="2"/>
</dbReference>
<dbReference type="Pfam" id="PF03172">
    <property type="entry name" value="HSR"/>
    <property type="match status" value="1"/>
</dbReference>
<name>A0A3Q2YRC0_HIPCM</name>